<organism evidence="1">
    <name type="scientific">Siphoviridae sp. ct3pR10</name>
    <dbReference type="NCBI Taxonomy" id="2826284"/>
    <lineage>
        <taxon>Viruses</taxon>
        <taxon>Duplodnaviria</taxon>
        <taxon>Heunggongvirae</taxon>
        <taxon>Uroviricota</taxon>
        <taxon>Caudoviricetes</taxon>
    </lineage>
</organism>
<evidence type="ECO:0000313" key="1">
    <source>
        <dbReference type="EMBL" id="DAD74399.1"/>
    </source>
</evidence>
<protein>
    <submittedName>
        <fullName evidence="1">Uncharacterized protein</fullName>
    </submittedName>
</protein>
<dbReference type="EMBL" id="BK014759">
    <property type="protein sequence ID" value="DAD74399.1"/>
    <property type="molecule type" value="Genomic_DNA"/>
</dbReference>
<reference evidence="1" key="1">
    <citation type="journal article" date="2021" name="Proc. Natl. Acad. Sci. U.S.A.">
        <title>A Catalog of Tens of Thousands of Viruses from Human Metagenomes Reveals Hidden Associations with Chronic Diseases.</title>
        <authorList>
            <person name="Tisza M.J."/>
            <person name="Buck C.B."/>
        </authorList>
    </citation>
    <scope>NUCLEOTIDE SEQUENCE</scope>
    <source>
        <strain evidence="1">Ct3pR10</strain>
    </source>
</reference>
<sequence>MIFNVTGGGGGGLNLKVVGGATQPTAPRANTIWINTTTAITGYALSPTQPETGTEGLVWLKTADTGVEINVGRKNAVLLHLAGGMLYTGGKWASVDAWAYVNNAWKQFSIAFDGRLYDNGDQCTDVTGGWGIADYKYVNSAGKESDPGAGTLESDRMYLASTSTKMTMLGTAKPIDLDGLKTLTVDWQVLKCYDGATNALMLDIQREKKAGTSIAIATLGSGKAAKRLTSTLDISSLSGKAYVVVRVTVNAAGSSGNIYSIKAS</sequence>
<accession>A0A8S5LX20</accession>
<proteinExistence type="predicted"/>
<name>A0A8S5LX20_9CAUD</name>